<organism evidence="1 2">
    <name type="scientific">Aspergillus wentii DTO 134E9</name>
    <dbReference type="NCBI Taxonomy" id="1073089"/>
    <lineage>
        <taxon>Eukaryota</taxon>
        <taxon>Fungi</taxon>
        <taxon>Dikarya</taxon>
        <taxon>Ascomycota</taxon>
        <taxon>Pezizomycotina</taxon>
        <taxon>Eurotiomycetes</taxon>
        <taxon>Eurotiomycetidae</taxon>
        <taxon>Eurotiales</taxon>
        <taxon>Aspergillaceae</taxon>
        <taxon>Aspergillus</taxon>
        <taxon>Aspergillus subgen. Cremei</taxon>
    </lineage>
</organism>
<name>A0A1L9RHR8_ASPWE</name>
<keyword evidence="2" id="KW-1185">Reference proteome</keyword>
<gene>
    <name evidence="1" type="ORF">ASPWEDRAFT_42470</name>
</gene>
<dbReference type="OrthoDB" id="5422669at2759"/>
<reference evidence="2" key="1">
    <citation type="journal article" date="2017" name="Genome Biol.">
        <title>Comparative genomics reveals high biological diversity and specific adaptations in the industrially and medically important fungal genus Aspergillus.</title>
        <authorList>
            <person name="de Vries R.P."/>
            <person name="Riley R."/>
            <person name="Wiebenga A."/>
            <person name="Aguilar-Osorio G."/>
            <person name="Amillis S."/>
            <person name="Uchima C.A."/>
            <person name="Anderluh G."/>
            <person name="Asadollahi M."/>
            <person name="Askin M."/>
            <person name="Barry K."/>
            <person name="Battaglia E."/>
            <person name="Bayram O."/>
            <person name="Benocci T."/>
            <person name="Braus-Stromeyer S.A."/>
            <person name="Caldana C."/>
            <person name="Canovas D."/>
            <person name="Cerqueira G.C."/>
            <person name="Chen F."/>
            <person name="Chen W."/>
            <person name="Choi C."/>
            <person name="Clum A."/>
            <person name="Dos Santos R.A."/>
            <person name="Damasio A.R."/>
            <person name="Diallinas G."/>
            <person name="Emri T."/>
            <person name="Fekete E."/>
            <person name="Flipphi M."/>
            <person name="Freyberg S."/>
            <person name="Gallo A."/>
            <person name="Gournas C."/>
            <person name="Habgood R."/>
            <person name="Hainaut M."/>
            <person name="Harispe M.L."/>
            <person name="Henrissat B."/>
            <person name="Hilden K.S."/>
            <person name="Hope R."/>
            <person name="Hossain A."/>
            <person name="Karabika E."/>
            <person name="Karaffa L."/>
            <person name="Karanyi Z."/>
            <person name="Krasevec N."/>
            <person name="Kuo A."/>
            <person name="Kusch H."/>
            <person name="LaButti K."/>
            <person name="Lagendijk E.L."/>
            <person name="Lapidus A."/>
            <person name="Levasseur A."/>
            <person name="Lindquist E."/>
            <person name="Lipzen A."/>
            <person name="Logrieco A.F."/>
            <person name="MacCabe A."/>
            <person name="Maekelae M.R."/>
            <person name="Malavazi I."/>
            <person name="Melin P."/>
            <person name="Meyer V."/>
            <person name="Mielnichuk N."/>
            <person name="Miskei M."/>
            <person name="Molnar A.P."/>
            <person name="Mule G."/>
            <person name="Ngan C.Y."/>
            <person name="Orejas M."/>
            <person name="Orosz E."/>
            <person name="Ouedraogo J.P."/>
            <person name="Overkamp K.M."/>
            <person name="Park H.-S."/>
            <person name="Perrone G."/>
            <person name="Piumi F."/>
            <person name="Punt P.J."/>
            <person name="Ram A.F."/>
            <person name="Ramon A."/>
            <person name="Rauscher S."/>
            <person name="Record E."/>
            <person name="Riano-Pachon D.M."/>
            <person name="Robert V."/>
            <person name="Roehrig J."/>
            <person name="Ruller R."/>
            <person name="Salamov A."/>
            <person name="Salih N.S."/>
            <person name="Samson R.A."/>
            <person name="Sandor E."/>
            <person name="Sanguinetti M."/>
            <person name="Schuetze T."/>
            <person name="Sepcic K."/>
            <person name="Shelest E."/>
            <person name="Sherlock G."/>
            <person name="Sophianopoulou V."/>
            <person name="Squina F.M."/>
            <person name="Sun H."/>
            <person name="Susca A."/>
            <person name="Todd R.B."/>
            <person name="Tsang A."/>
            <person name="Unkles S.E."/>
            <person name="van de Wiele N."/>
            <person name="van Rossen-Uffink D."/>
            <person name="Oliveira J.V."/>
            <person name="Vesth T.C."/>
            <person name="Visser J."/>
            <person name="Yu J.-H."/>
            <person name="Zhou M."/>
            <person name="Andersen M.R."/>
            <person name="Archer D.B."/>
            <person name="Baker S.E."/>
            <person name="Benoit I."/>
            <person name="Brakhage A.A."/>
            <person name="Braus G.H."/>
            <person name="Fischer R."/>
            <person name="Frisvad J.C."/>
            <person name="Goldman G.H."/>
            <person name="Houbraken J."/>
            <person name="Oakley B."/>
            <person name="Pocsi I."/>
            <person name="Scazzocchio C."/>
            <person name="Seiboth B."/>
            <person name="vanKuyk P.A."/>
            <person name="Wortman J."/>
            <person name="Dyer P.S."/>
            <person name="Grigoriev I.V."/>
        </authorList>
    </citation>
    <scope>NUCLEOTIDE SEQUENCE [LARGE SCALE GENOMIC DNA]</scope>
    <source>
        <strain evidence="2">DTO 134E9</strain>
    </source>
</reference>
<dbReference type="RefSeq" id="XP_040688141.1">
    <property type="nucleotide sequence ID" value="XM_040835784.1"/>
</dbReference>
<sequence length="212" mass="23080">MANIDTLNTLDIEGWPSSLFPNDLGWDQLLKDIPIETDLTTPSKPCKCFPLAIQIIEQLDHYEKDHTTKTGDTALGIAREAVQSCGHFAGCASSICHRRNGMLFIAIFQQLDAHYTGVSRRLLSKGGDGDVEVEVEVGIGSFHVKTGLSSAIGKAIVTTEMMSAASCALQLSRMFSSDEEGVKCQRELLVSVSTSLYQCAMEFCNSTFAIHL</sequence>
<dbReference type="GeneID" id="63751632"/>
<proteinExistence type="predicted"/>
<evidence type="ECO:0000313" key="2">
    <source>
        <dbReference type="Proteomes" id="UP000184383"/>
    </source>
</evidence>
<accession>A0A1L9RHR8</accession>
<dbReference type="EMBL" id="KV878213">
    <property type="protein sequence ID" value="OJJ34465.1"/>
    <property type="molecule type" value="Genomic_DNA"/>
</dbReference>
<evidence type="ECO:0000313" key="1">
    <source>
        <dbReference type="EMBL" id="OJJ34465.1"/>
    </source>
</evidence>
<dbReference type="VEuPathDB" id="FungiDB:ASPWEDRAFT_42470"/>
<dbReference type="AlphaFoldDB" id="A0A1L9RHR8"/>
<protein>
    <submittedName>
        <fullName evidence="1">Uncharacterized protein</fullName>
    </submittedName>
</protein>
<dbReference type="Proteomes" id="UP000184383">
    <property type="component" value="Unassembled WGS sequence"/>
</dbReference>